<proteinExistence type="predicted"/>
<name>A0ABQ4WGN5_9ASTR</name>
<evidence type="ECO:0000313" key="2">
    <source>
        <dbReference type="Proteomes" id="UP001151760"/>
    </source>
</evidence>
<reference evidence="1" key="2">
    <citation type="submission" date="2022-01" db="EMBL/GenBank/DDBJ databases">
        <authorList>
            <person name="Yamashiro T."/>
            <person name="Shiraishi A."/>
            <person name="Satake H."/>
            <person name="Nakayama K."/>
        </authorList>
    </citation>
    <scope>NUCLEOTIDE SEQUENCE</scope>
</reference>
<reference evidence="1" key="1">
    <citation type="journal article" date="2022" name="Int. J. Mol. Sci.">
        <title>Draft Genome of Tanacetum Coccineum: Genomic Comparison of Closely Related Tanacetum-Family Plants.</title>
        <authorList>
            <person name="Yamashiro T."/>
            <person name="Shiraishi A."/>
            <person name="Nakayama K."/>
            <person name="Satake H."/>
        </authorList>
    </citation>
    <scope>NUCLEOTIDE SEQUENCE</scope>
</reference>
<gene>
    <name evidence="1" type="ORF">Tco_0625364</name>
</gene>
<comment type="caution">
    <text evidence="1">The sequence shown here is derived from an EMBL/GenBank/DDBJ whole genome shotgun (WGS) entry which is preliminary data.</text>
</comment>
<evidence type="ECO:0008006" key="3">
    <source>
        <dbReference type="Google" id="ProtNLM"/>
    </source>
</evidence>
<protein>
    <recommendedName>
        <fullName evidence="3">Retrotransposon gag domain-containing protein</fullName>
    </recommendedName>
</protein>
<sequence length="210" mass="23556">MGTVAEYHNEFEMIIKRVTRISESLLKSCYISGLKVALQIELLRARPTTLGESFFLARITEARFEAIVHEEKATAKKDQNIKETTDTITSLRSEVASPEVKGSLDANEDTLLSLRSEDSNLSIQEKAVEYVRALNAALLKVVFARPFDIGVDEDEGGEFDDRLDEINLDLSQEFMIGVLESRDVSGGSLVGFLKWVYHEKNCEVFSVTSR</sequence>
<keyword evidence="2" id="KW-1185">Reference proteome</keyword>
<accession>A0ABQ4WGN5</accession>
<dbReference type="Proteomes" id="UP001151760">
    <property type="component" value="Unassembled WGS sequence"/>
</dbReference>
<evidence type="ECO:0000313" key="1">
    <source>
        <dbReference type="EMBL" id="GJS52002.1"/>
    </source>
</evidence>
<dbReference type="EMBL" id="BQNB010008625">
    <property type="protein sequence ID" value="GJS52002.1"/>
    <property type="molecule type" value="Genomic_DNA"/>
</dbReference>
<organism evidence="1 2">
    <name type="scientific">Tanacetum coccineum</name>
    <dbReference type="NCBI Taxonomy" id="301880"/>
    <lineage>
        <taxon>Eukaryota</taxon>
        <taxon>Viridiplantae</taxon>
        <taxon>Streptophyta</taxon>
        <taxon>Embryophyta</taxon>
        <taxon>Tracheophyta</taxon>
        <taxon>Spermatophyta</taxon>
        <taxon>Magnoliopsida</taxon>
        <taxon>eudicotyledons</taxon>
        <taxon>Gunneridae</taxon>
        <taxon>Pentapetalae</taxon>
        <taxon>asterids</taxon>
        <taxon>campanulids</taxon>
        <taxon>Asterales</taxon>
        <taxon>Asteraceae</taxon>
        <taxon>Asteroideae</taxon>
        <taxon>Anthemideae</taxon>
        <taxon>Anthemidinae</taxon>
        <taxon>Tanacetum</taxon>
    </lineage>
</organism>